<dbReference type="InterPro" id="IPR028082">
    <property type="entry name" value="Peripla_BP_I"/>
</dbReference>
<evidence type="ECO:0000256" key="1">
    <source>
        <dbReference type="ARBA" id="ARBA00004370"/>
    </source>
</evidence>
<keyword evidence="2" id="KW-0812">Transmembrane</keyword>
<accession>A0A1D1VKG5</accession>
<comment type="subcellular location">
    <subcellularLocation>
        <location evidence="1">Membrane</location>
    </subcellularLocation>
</comment>
<dbReference type="AlphaFoldDB" id="A0A1D1VKG5"/>
<protein>
    <recommendedName>
        <fullName evidence="5">Receptor ligand binding region domain-containing protein</fullName>
    </recommendedName>
</protein>
<keyword evidence="3" id="KW-1133">Transmembrane helix</keyword>
<evidence type="ECO:0000259" key="5">
    <source>
        <dbReference type="Pfam" id="PF01094"/>
    </source>
</evidence>
<dbReference type="Pfam" id="PF01094">
    <property type="entry name" value="ANF_receptor"/>
    <property type="match status" value="1"/>
</dbReference>
<evidence type="ECO:0000256" key="2">
    <source>
        <dbReference type="ARBA" id="ARBA00022692"/>
    </source>
</evidence>
<evidence type="ECO:0000256" key="3">
    <source>
        <dbReference type="ARBA" id="ARBA00022989"/>
    </source>
</evidence>
<evidence type="ECO:0000313" key="7">
    <source>
        <dbReference type="Proteomes" id="UP000186922"/>
    </source>
</evidence>
<comment type="caution">
    <text evidence="6">The sequence shown here is derived from an EMBL/GenBank/DDBJ whole genome shotgun (WGS) entry which is preliminary data.</text>
</comment>
<name>A0A1D1VKG5_RAMVA</name>
<evidence type="ECO:0000256" key="4">
    <source>
        <dbReference type="ARBA" id="ARBA00023136"/>
    </source>
</evidence>
<gene>
    <name evidence="6" type="primary">RvY_12129</name>
    <name evidence="6" type="synonym">RvY_12129.1</name>
    <name evidence="6" type="ORF">RvY_12129-1</name>
</gene>
<dbReference type="EMBL" id="BDGG01000007">
    <property type="protein sequence ID" value="GAV01411.1"/>
    <property type="molecule type" value="Genomic_DNA"/>
</dbReference>
<reference evidence="6 7" key="1">
    <citation type="journal article" date="2016" name="Nat. Commun.">
        <title>Extremotolerant tardigrade genome and improved radiotolerance of human cultured cells by tardigrade-unique protein.</title>
        <authorList>
            <person name="Hashimoto T."/>
            <person name="Horikawa D.D."/>
            <person name="Saito Y."/>
            <person name="Kuwahara H."/>
            <person name="Kozuka-Hata H."/>
            <person name="Shin-I T."/>
            <person name="Minakuchi Y."/>
            <person name="Ohishi K."/>
            <person name="Motoyama A."/>
            <person name="Aizu T."/>
            <person name="Enomoto A."/>
            <person name="Kondo K."/>
            <person name="Tanaka S."/>
            <person name="Hara Y."/>
            <person name="Koshikawa S."/>
            <person name="Sagara H."/>
            <person name="Miura T."/>
            <person name="Yokobori S."/>
            <person name="Miyagawa K."/>
            <person name="Suzuki Y."/>
            <person name="Kubo T."/>
            <person name="Oyama M."/>
            <person name="Kohara Y."/>
            <person name="Fujiyama A."/>
            <person name="Arakawa K."/>
            <person name="Katayama T."/>
            <person name="Toyoda A."/>
            <person name="Kunieda T."/>
        </authorList>
    </citation>
    <scope>NUCLEOTIDE SEQUENCE [LARGE SCALE GENOMIC DNA]</scope>
    <source>
        <strain evidence="6 7">YOKOZUNA-1</strain>
    </source>
</reference>
<organism evidence="6 7">
    <name type="scientific">Ramazzottius varieornatus</name>
    <name type="common">Water bear</name>
    <name type="synonym">Tardigrade</name>
    <dbReference type="NCBI Taxonomy" id="947166"/>
    <lineage>
        <taxon>Eukaryota</taxon>
        <taxon>Metazoa</taxon>
        <taxon>Ecdysozoa</taxon>
        <taxon>Tardigrada</taxon>
        <taxon>Eutardigrada</taxon>
        <taxon>Parachela</taxon>
        <taxon>Hypsibioidea</taxon>
        <taxon>Ramazzottiidae</taxon>
        <taxon>Ramazzottius</taxon>
    </lineage>
</organism>
<keyword evidence="7" id="KW-1185">Reference proteome</keyword>
<keyword evidence="4" id="KW-0472">Membrane</keyword>
<evidence type="ECO:0000313" key="6">
    <source>
        <dbReference type="EMBL" id="GAV01411.1"/>
    </source>
</evidence>
<sequence>MDKLMAAFEICIDSSGEGAPTLADRQRGSTWITTYFGCANYPELYRSLFAKYGWSKIFVLIGLQAVVPRYRLCSVLFVKYMRQNPWIQLYVNEITPEKPNHDEVLRLFNSSSRVLLYFGINSDLRQLLIRASALNMTDGQYVYFTLEPIRDTSVYGYLSWNYNLSDDTVAMTAFKSLLILEPKPPPASALQRGVEVAQRSRQRMGISKPVLVKEIVRASFVL</sequence>
<dbReference type="GO" id="GO:0016020">
    <property type="term" value="C:membrane"/>
    <property type="evidence" value="ECO:0007669"/>
    <property type="project" value="UniProtKB-SubCell"/>
</dbReference>
<dbReference type="OrthoDB" id="302535at2759"/>
<dbReference type="Proteomes" id="UP000186922">
    <property type="component" value="Unassembled WGS sequence"/>
</dbReference>
<dbReference type="Gene3D" id="3.40.50.2300">
    <property type="match status" value="1"/>
</dbReference>
<feature type="domain" description="Receptor ligand binding region" evidence="5">
    <location>
        <begin position="3"/>
        <end position="194"/>
    </location>
</feature>
<dbReference type="InterPro" id="IPR001828">
    <property type="entry name" value="ANF_lig-bd_rcpt"/>
</dbReference>
<dbReference type="SUPFAM" id="SSF53822">
    <property type="entry name" value="Periplasmic binding protein-like I"/>
    <property type="match status" value="1"/>
</dbReference>
<proteinExistence type="predicted"/>